<evidence type="ECO:0000256" key="2">
    <source>
        <dbReference type="PROSITE-ProRule" id="PRU10007"/>
    </source>
</evidence>
<dbReference type="EMBL" id="JANWOI010000001">
    <property type="protein sequence ID" value="MDA5192900.1"/>
    <property type="molecule type" value="Genomic_DNA"/>
</dbReference>
<dbReference type="InterPro" id="IPR016161">
    <property type="entry name" value="Ald_DH/histidinol_DH"/>
</dbReference>
<feature type="active site" evidence="2">
    <location>
        <position position="226"/>
    </location>
</feature>
<evidence type="ECO:0000313" key="5">
    <source>
        <dbReference type="EMBL" id="MDA5192900.1"/>
    </source>
</evidence>
<keyword evidence="1 3" id="KW-0560">Oxidoreductase</keyword>
<dbReference type="GO" id="GO:0016620">
    <property type="term" value="F:oxidoreductase activity, acting on the aldehyde or oxo group of donors, NAD or NADP as acceptor"/>
    <property type="evidence" value="ECO:0007669"/>
    <property type="project" value="InterPro"/>
</dbReference>
<organism evidence="5 6">
    <name type="scientific">Govanella unica</name>
    <dbReference type="NCBI Taxonomy" id="2975056"/>
    <lineage>
        <taxon>Bacteria</taxon>
        <taxon>Pseudomonadati</taxon>
        <taxon>Pseudomonadota</taxon>
        <taxon>Alphaproteobacteria</taxon>
        <taxon>Emcibacterales</taxon>
        <taxon>Govanellaceae</taxon>
        <taxon>Govanella</taxon>
    </lineage>
</organism>
<dbReference type="CDD" id="cd07099">
    <property type="entry name" value="ALDH_DDALDH"/>
    <property type="match status" value="1"/>
</dbReference>
<evidence type="ECO:0000259" key="4">
    <source>
        <dbReference type="Pfam" id="PF00171"/>
    </source>
</evidence>
<evidence type="ECO:0000256" key="1">
    <source>
        <dbReference type="ARBA" id="ARBA00023002"/>
    </source>
</evidence>
<accession>A0A9X3Z674</accession>
<sequence>MRVRNPRTGSYDYEFTPTPLGDVAATAKRLRANQKAWVARGLEYRIEVLERWAVAVTAERDAIADALTIDTGRALISGREAEGLPRNIRRWLGSAADLMKTELHQSRILPTVTYQNQLVPYALVGAISPWNFPVTLSFIDAIPALVAGSAVILKPSEITPRFVEPIQRSLAAVPELADVFAIIMGDGAIGAELVNHVDAVCFTGSVPTGRKVGEAAARRFIPAFLELGGKDPVIVLDTADIDKATDAVLKGSLLNNGHACLSIERVYVQAPIYDAFVALLTEKAARVRTNAANIHEGEIGPFIHGPQADLVDAQIKDAVQKGARVLTGGVIEDHGGKWCNATVIVDVTHDMAIMRDETFGPIMPVMKFDSIEEAIALANDTEFGLSASVIAGTIDEARAVGAHIDAGGISLNDCGMTYMTFEPEKNSFKFSGMGGSRMGLAGLSRFFRKKAFIMQNGTPQSIFDFSEEHAGK</sequence>
<dbReference type="InterPro" id="IPR016162">
    <property type="entry name" value="Ald_DH_N"/>
</dbReference>
<dbReference type="AlphaFoldDB" id="A0A9X3Z674"/>
<comment type="caution">
    <text evidence="5">The sequence shown here is derived from an EMBL/GenBank/DDBJ whole genome shotgun (WGS) entry which is preliminary data.</text>
</comment>
<feature type="domain" description="Aldehyde dehydrogenase" evidence="4">
    <location>
        <begin position="2"/>
        <end position="444"/>
    </location>
</feature>
<dbReference type="PANTHER" id="PTHR11699">
    <property type="entry name" value="ALDEHYDE DEHYDROGENASE-RELATED"/>
    <property type="match status" value="1"/>
</dbReference>
<dbReference type="RefSeq" id="WP_274942601.1">
    <property type="nucleotide sequence ID" value="NZ_JANWOI010000001.1"/>
</dbReference>
<dbReference type="PROSITE" id="PS00687">
    <property type="entry name" value="ALDEHYDE_DEHYDR_GLU"/>
    <property type="match status" value="1"/>
</dbReference>
<reference evidence="5" key="1">
    <citation type="submission" date="2022-08" db="EMBL/GenBank/DDBJ databases">
        <authorList>
            <person name="Vandamme P."/>
            <person name="Hettiarachchi A."/>
            <person name="Peeters C."/>
            <person name="Cnockaert M."/>
            <person name="Carlier A."/>
        </authorList>
    </citation>
    <scope>NUCLEOTIDE SEQUENCE</scope>
    <source>
        <strain evidence="5">LMG 31809</strain>
    </source>
</reference>
<evidence type="ECO:0000313" key="6">
    <source>
        <dbReference type="Proteomes" id="UP001141619"/>
    </source>
</evidence>
<proteinExistence type="inferred from homology"/>
<reference evidence="5" key="2">
    <citation type="journal article" date="2023" name="Syst. Appl. Microbiol.">
        <title>Govania unica gen. nov., sp. nov., a rare biosphere bacterium that represents a novel family in the class Alphaproteobacteria.</title>
        <authorList>
            <person name="Vandamme P."/>
            <person name="Peeters C."/>
            <person name="Hettiarachchi A."/>
            <person name="Cnockaert M."/>
            <person name="Carlier A."/>
        </authorList>
    </citation>
    <scope>NUCLEOTIDE SEQUENCE</scope>
    <source>
        <strain evidence="5">LMG 31809</strain>
    </source>
</reference>
<gene>
    <name evidence="5" type="ORF">NYP16_02865</name>
</gene>
<dbReference type="Proteomes" id="UP001141619">
    <property type="component" value="Unassembled WGS sequence"/>
</dbReference>
<evidence type="ECO:0000256" key="3">
    <source>
        <dbReference type="RuleBase" id="RU003345"/>
    </source>
</evidence>
<keyword evidence="6" id="KW-1185">Reference proteome</keyword>
<dbReference type="Gene3D" id="3.40.605.10">
    <property type="entry name" value="Aldehyde Dehydrogenase, Chain A, domain 1"/>
    <property type="match status" value="1"/>
</dbReference>
<dbReference type="Gene3D" id="3.40.309.10">
    <property type="entry name" value="Aldehyde Dehydrogenase, Chain A, domain 2"/>
    <property type="match status" value="1"/>
</dbReference>
<comment type="similarity">
    <text evidence="3">Belongs to the aldehyde dehydrogenase family.</text>
</comment>
<dbReference type="InterPro" id="IPR015590">
    <property type="entry name" value="Aldehyde_DH_dom"/>
</dbReference>
<protein>
    <submittedName>
        <fullName evidence="5">Aldehyde dehydrogenase family protein</fullName>
    </submittedName>
</protein>
<dbReference type="InterPro" id="IPR029510">
    <property type="entry name" value="Ald_DH_CS_GLU"/>
</dbReference>
<dbReference type="InterPro" id="IPR016163">
    <property type="entry name" value="Ald_DH_C"/>
</dbReference>
<dbReference type="Pfam" id="PF00171">
    <property type="entry name" value="Aldedh"/>
    <property type="match status" value="1"/>
</dbReference>
<dbReference type="SUPFAM" id="SSF53720">
    <property type="entry name" value="ALDH-like"/>
    <property type="match status" value="1"/>
</dbReference>
<name>A0A9X3Z674_9PROT</name>